<keyword evidence="2" id="KW-1185">Reference proteome</keyword>
<dbReference type="Proteomes" id="UP000663722">
    <property type="component" value="Chromosome"/>
</dbReference>
<proteinExistence type="predicted"/>
<gene>
    <name evidence="1" type="ORF">dnm_055720</name>
</gene>
<dbReference type="KEGG" id="dmm:dnm_055720"/>
<protein>
    <submittedName>
        <fullName evidence="1">Uncharacterized protein</fullName>
    </submittedName>
</protein>
<evidence type="ECO:0000313" key="2">
    <source>
        <dbReference type="Proteomes" id="UP000663722"/>
    </source>
</evidence>
<sequence length="54" mass="6553">MRPQFRNASAYKNPVLPVRKYSRLLLPDDNFVYYIKNYKNQNPKIIFQRQHGNP</sequence>
<evidence type="ECO:0000313" key="1">
    <source>
        <dbReference type="EMBL" id="QTA89516.1"/>
    </source>
</evidence>
<dbReference type="EMBL" id="CP061800">
    <property type="protein sequence ID" value="QTA89516.1"/>
    <property type="molecule type" value="Genomic_DNA"/>
</dbReference>
<accession>A0A975GPZ5</accession>
<dbReference type="AlphaFoldDB" id="A0A975GPZ5"/>
<name>A0A975GPZ5_9BACT</name>
<reference evidence="1" key="1">
    <citation type="journal article" date="2021" name="Microb. Physiol.">
        <title>Proteogenomic Insights into the Physiology of Marine, Sulfate-Reducing, Filamentous Desulfonema limicola and Desulfonema magnum.</title>
        <authorList>
            <person name="Schnaars V."/>
            <person name="Wohlbrand L."/>
            <person name="Scheve S."/>
            <person name="Hinrichs C."/>
            <person name="Reinhardt R."/>
            <person name="Rabus R."/>
        </authorList>
    </citation>
    <scope>NUCLEOTIDE SEQUENCE</scope>
    <source>
        <strain evidence="1">4be13</strain>
    </source>
</reference>
<organism evidence="1 2">
    <name type="scientific">Desulfonema magnum</name>
    <dbReference type="NCBI Taxonomy" id="45655"/>
    <lineage>
        <taxon>Bacteria</taxon>
        <taxon>Pseudomonadati</taxon>
        <taxon>Thermodesulfobacteriota</taxon>
        <taxon>Desulfobacteria</taxon>
        <taxon>Desulfobacterales</taxon>
        <taxon>Desulfococcaceae</taxon>
        <taxon>Desulfonema</taxon>
    </lineage>
</organism>